<dbReference type="InterPro" id="IPR036047">
    <property type="entry name" value="F-box-like_dom_sf"/>
</dbReference>
<dbReference type="KEGG" id="mtm:MYCTH_2071270"/>
<dbReference type="OMA" id="MGRWEAS"/>
<evidence type="ECO:0000256" key="1">
    <source>
        <dbReference type="SAM" id="Phobius"/>
    </source>
</evidence>
<keyword evidence="1" id="KW-0472">Membrane</keyword>
<dbReference type="GeneID" id="11506960"/>
<dbReference type="OrthoDB" id="4583756at2759"/>
<keyword evidence="1" id="KW-1133">Transmembrane helix</keyword>
<accession>G2QPJ5</accession>
<dbReference type="AlphaFoldDB" id="G2QPJ5"/>
<evidence type="ECO:0000313" key="4">
    <source>
        <dbReference type="Proteomes" id="UP000007322"/>
    </source>
</evidence>
<dbReference type="VEuPathDB" id="FungiDB:MYCTH_2071270"/>
<proteinExistence type="predicted"/>
<dbReference type="RefSeq" id="XP_003666753.1">
    <property type="nucleotide sequence ID" value="XM_003666705.1"/>
</dbReference>
<name>G2QPJ5_THET4</name>
<dbReference type="InParanoid" id="G2QPJ5"/>
<reference evidence="3 4" key="1">
    <citation type="journal article" date="2011" name="Nat. Biotechnol.">
        <title>Comparative genomic analysis of the thermophilic biomass-degrading fungi Myceliophthora thermophila and Thielavia terrestris.</title>
        <authorList>
            <person name="Berka R.M."/>
            <person name="Grigoriev I.V."/>
            <person name="Otillar R."/>
            <person name="Salamov A."/>
            <person name="Grimwood J."/>
            <person name="Reid I."/>
            <person name="Ishmael N."/>
            <person name="John T."/>
            <person name="Darmond C."/>
            <person name="Moisan M.-C."/>
            <person name="Henrissat B."/>
            <person name="Coutinho P.M."/>
            <person name="Lombard V."/>
            <person name="Natvig D.O."/>
            <person name="Lindquist E."/>
            <person name="Schmutz J."/>
            <person name="Lucas S."/>
            <person name="Harris P."/>
            <person name="Powlowski J."/>
            <person name="Bellemare A."/>
            <person name="Taylor D."/>
            <person name="Butler G."/>
            <person name="de Vries R.P."/>
            <person name="Allijn I.E."/>
            <person name="van den Brink J."/>
            <person name="Ushinsky S."/>
            <person name="Storms R."/>
            <person name="Powell A.J."/>
            <person name="Paulsen I.T."/>
            <person name="Elbourne L.D.H."/>
            <person name="Baker S.E."/>
            <person name="Magnuson J."/>
            <person name="LaBoissiere S."/>
            <person name="Clutterbuck A.J."/>
            <person name="Martinez D."/>
            <person name="Wogulis M."/>
            <person name="de Leon A.L."/>
            <person name="Rey M.W."/>
            <person name="Tsang A."/>
        </authorList>
    </citation>
    <scope>NUCLEOTIDE SEQUENCE [LARGE SCALE GENOMIC DNA]</scope>
    <source>
        <strain evidence="4">ATCC 42464 / BCRC 31852 / DSM 1799</strain>
    </source>
</reference>
<organism evidence="3 4">
    <name type="scientific">Thermothelomyces thermophilus (strain ATCC 42464 / BCRC 31852 / DSM 1799)</name>
    <name type="common">Sporotrichum thermophile</name>
    <dbReference type="NCBI Taxonomy" id="573729"/>
    <lineage>
        <taxon>Eukaryota</taxon>
        <taxon>Fungi</taxon>
        <taxon>Dikarya</taxon>
        <taxon>Ascomycota</taxon>
        <taxon>Pezizomycotina</taxon>
        <taxon>Sordariomycetes</taxon>
        <taxon>Sordariomycetidae</taxon>
        <taxon>Sordariales</taxon>
        <taxon>Chaetomiaceae</taxon>
        <taxon>Thermothelomyces</taxon>
    </lineage>
</organism>
<dbReference type="EMBL" id="CP003008">
    <property type="protein sequence ID" value="AEO61508.1"/>
    <property type="molecule type" value="Genomic_DNA"/>
</dbReference>
<dbReference type="Proteomes" id="UP000007322">
    <property type="component" value="Chromosome 7"/>
</dbReference>
<protein>
    <recommendedName>
        <fullName evidence="2">F-box domain-containing protein</fullName>
    </recommendedName>
</protein>
<feature type="non-terminal residue" evidence="3">
    <location>
        <position position="335"/>
    </location>
</feature>
<feature type="transmembrane region" description="Helical" evidence="1">
    <location>
        <begin position="12"/>
        <end position="30"/>
    </location>
</feature>
<dbReference type="InterPro" id="IPR001810">
    <property type="entry name" value="F-box_dom"/>
</dbReference>
<keyword evidence="1" id="KW-0812">Transmembrane</keyword>
<evidence type="ECO:0000259" key="2">
    <source>
        <dbReference type="Pfam" id="PF12937"/>
    </source>
</evidence>
<evidence type="ECO:0000313" key="3">
    <source>
        <dbReference type="EMBL" id="AEO61508.1"/>
    </source>
</evidence>
<sequence length="335" mass="37939">MAKNHKRDLVTAEAVIGVAELGIIIFGFLYDVNDLRNAALVSKRFYNAAQPYLWAAITIPCLCMHPRWRDQHAFWDRFSSFLKRNTLSLCVDMQKMAPNLYKRFTAGNRRWESHARNSTRSVLKRGVDELFSGLRETLLRAERLRSFSARDVPRVLDLLILLQRHRAEIQCVNITASKHDTFGLLLLPAHDAPHWRQKVWLNPGLTVPLANSINLGLDIGVAPYGLQWDPNHAMRSLCLQYKRAGGKPLGLRTLTLGYGFEIADNDLNRAITPAGVPHYLAYLTNLKALEGLHLESLHDKNKSHLRRLSDRLGFSLISSVSAPYARCLTGLRKAT</sequence>
<dbReference type="eggNOG" id="ENOG502RJ0Q">
    <property type="taxonomic scope" value="Eukaryota"/>
</dbReference>
<keyword evidence="4" id="KW-1185">Reference proteome</keyword>
<feature type="domain" description="F-box" evidence="2">
    <location>
        <begin position="20"/>
        <end position="58"/>
    </location>
</feature>
<dbReference type="HOGENOM" id="CLU_830448_0_0_1"/>
<dbReference type="SUPFAM" id="SSF81383">
    <property type="entry name" value="F-box domain"/>
    <property type="match status" value="1"/>
</dbReference>
<dbReference type="Pfam" id="PF12937">
    <property type="entry name" value="F-box-like"/>
    <property type="match status" value="1"/>
</dbReference>
<gene>
    <name evidence="3" type="ORF">MYCTH_2071270</name>
</gene>